<organism evidence="2 3">
    <name type="scientific">Eumeta variegata</name>
    <name type="common">Bagworm moth</name>
    <name type="synonym">Eumeta japonica</name>
    <dbReference type="NCBI Taxonomy" id="151549"/>
    <lineage>
        <taxon>Eukaryota</taxon>
        <taxon>Metazoa</taxon>
        <taxon>Ecdysozoa</taxon>
        <taxon>Arthropoda</taxon>
        <taxon>Hexapoda</taxon>
        <taxon>Insecta</taxon>
        <taxon>Pterygota</taxon>
        <taxon>Neoptera</taxon>
        <taxon>Endopterygota</taxon>
        <taxon>Lepidoptera</taxon>
        <taxon>Glossata</taxon>
        <taxon>Ditrysia</taxon>
        <taxon>Tineoidea</taxon>
        <taxon>Psychidae</taxon>
        <taxon>Oiketicinae</taxon>
        <taxon>Eumeta</taxon>
    </lineage>
</organism>
<comment type="caution">
    <text evidence="2">The sequence shown here is derived from an EMBL/GenBank/DDBJ whole genome shotgun (WGS) entry which is preliminary data.</text>
</comment>
<accession>A0A4C1XU65</accession>
<keyword evidence="3" id="KW-1185">Reference proteome</keyword>
<proteinExistence type="predicted"/>
<protein>
    <submittedName>
        <fullName evidence="2">Uncharacterized protein</fullName>
    </submittedName>
</protein>
<evidence type="ECO:0000313" key="2">
    <source>
        <dbReference type="EMBL" id="GBP65737.1"/>
    </source>
</evidence>
<evidence type="ECO:0000313" key="3">
    <source>
        <dbReference type="Proteomes" id="UP000299102"/>
    </source>
</evidence>
<gene>
    <name evidence="2" type="ORF">EVAR_48440_1</name>
</gene>
<feature type="compositionally biased region" description="Polar residues" evidence="1">
    <location>
        <begin position="83"/>
        <end position="96"/>
    </location>
</feature>
<feature type="region of interest" description="Disordered" evidence="1">
    <location>
        <begin position="24"/>
        <end position="98"/>
    </location>
</feature>
<sequence>MRVLAGRTPAEVFIIYLGIGRRAPATRRRRGAPGAPPGGGRRSAGPQTGRPRSHRPLIPVVPADPSNVHPPSGPVGDAAPPSSWATRKQTANTADGNRTLRPLACYEFTCVHV</sequence>
<dbReference type="AlphaFoldDB" id="A0A4C1XU65"/>
<evidence type="ECO:0000256" key="1">
    <source>
        <dbReference type="SAM" id="MobiDB-lite"/>
    </source>
</evidence>
<dbReference type="EMBL" id="BGZK01000937">
    <property type="protein sequence ID" value="GBP65737.1"/>
    <property type="molecule type" value="Genomic_DNA"/>
</dbReference>
<reference evidence="2 3" key="1">
    <citation type="journal article" date="2019" name="Commun. Biol.">
        <title>The bagworm genome reveals a unique fibroin gene that provides high tensile strength.</title>
        <authorList>
            <person name="Kono N."/>
            <person name="Nakamura H."/>
            <person name="Ohtoshi R."/>
            <person name="Tomita M."/>
            <person name="Numata K."/>
            <person name="Arakawa K."/>
        </authorList>
    </citation>
    <scope>NUCLEOTIDE SEQUENCE [LARGE SCALE GENOMIC DNA]</scope>
</reference>
<name>A0A4C1XU65_EUMVA</name>
<dbReference type="Proteomes" id="UP000299102">
    <property type="component" value="Unassembled WGS sequence"/>
</dbReference>